<proteinExistence type="inferred from homology"/>
<dbReference type="Pfam" id="PF02581">
    <property type="entry name" value="TMP-TENI"/>
    <property type="match status" value="2"/>
</dbReference>
<dbReference type="PANTHER" id="PTHR20857:SF15">
    <property type="entry name" value="THIAMINE-PHOSPHATE SYNTHASE"/>
    <property type="match status" value="1"/>
</dbReference>
<evidence type="ECO:0000256" key="9">
    <source>
        <dbReference type="HAMAP-Rule" id="MF_00097"/>
    </source>
</evidence>
<comment type="catalytic activity">
    <reaction evidence="6 9 10">
        <text>4-methyl-5-(2-phosphooxyethyl)-thiazole + 4-amino-2-methyl-5-(diphosphooxymethyl)pyrimidine + H(+) = thiamine phosphate + diphosphate</text>
        <dbReference type="Rhea" id="RHEA:22328"/>
        <dbReference type="ChEBI" id="CHEBI:15378"/>
        <dbReference type="ChEBI" id="CHEBI:33019"/>
        <dbReference type="ChEBI" id="CHEBI:37575"/>
        <dbReference type="ChEBI" id="CHEBI:57841"/>
        <dbReference type="ChEBI" id="CHEBI:58296"/>
        <dbReference type="EC" id="2.5.1.3"/>
    </reaction>
</comment>
<dbReference type="GO" id="GO:0004789">
    <property type="term" value="F:thiamine-phosphate diphosphorylase activity"/>
    <property type="evidence" value="ECO:0007669"/>
    <property type="project" value="UniProtKB-EC"/>
</dbReference>
<dbReference type="PANTHER" id="PTHR20857">
    <property type="entry name" value="THIAMINE-PHOSPHATE PYROPHOSPHORYLASE"/>
    <property type="match status" value="1"/>
</dbReference>
<evidence type="ECO:0000256" key="3">
    <source>
        <dbReference type="ARBA" id="ARBA00022723"/>
    </source>
</evidence>
<dbReference type="NCBIfam" id="TIGR00693">
    <property type="entry name" value="thiE"/>
    <property type="match status" value="1"/>
</dbReference>
<evidence type="ECO:0000313" key="13">
    <source>
        <dbReference type="EMBL" id="MBC5616512.1"/>
    </source>
</evidence>
<feature type="domain" description="Thiamine phosphate synthase/TenI" evidence="12">
    <location>
        <begin position="15"/>
        <end position="181"/>
    </location>
</feature>
<feature type="binding site" evidence="9">
    <location>
        <position position="268"/>
    </location>
    <ligand>
        <name>4-amino-2-methyl-5-(diphosphooxymethyl)pyrimidine</name>
        <dbReference type="ChEBI" id="CHEBI:57841"/>
    </ligand>
</feature>
<keyword evidence="3 9" id="KW-0479">Metal-binding</keyword>
<keyword evidence="5 9" id="KW-0784">Thiamine biosynthesis</keyword>
<comment type="pathway">
    <text evidence="1 9 11">Cofactor biosynthesis; thiamine diphosphate biosynthesis; thiamine phosphate from 4-amino-2-methyl-5-diphosphomethylpyrimidine and 4-methyl-5-(2-phosphoethyl)-thiazole: step 1/1.</text>
</comment>
<comment type="function">
    <text evidence="9">Condenses 4-methyl-5-(beta-hydroxyethyl)thiazole monophosphate (THZ-P) and 2-methyl-4-amino-5-hydroxymethyl pyrimidine pyrophosphate (HMP-PP) to form thiamine monophosphate (TMP).</text>
</comment>
<dbReference type="EMBL" id="JACOOK010000002">
    <property type="protein sequence ID" value="MBC5616512.1"/>
    <property type="molecule type" value="Genomic_DNA"/>
</dbReference>
<evidence type="ECO:0000256" key="6">
    <source>
        <dbReference type="ARBA" id="ARBA00047334"/>
    </source>
</evidence>
<feature type="binding site" evidence="9">
    <location>
        <position position="336"/>
    </location>
    <ligand>
        <name>4-amino-2-methyl-5-(diphosphooxymethyl)pyrimidine</name>
        <dbReference type="ChEBI" id="CHEBI:57841"/>
    </ligand>
</feature>
<dbReference type="Proteomes" id="UP000636891">
    <property type="component" value="Unassembled WGS sequence"/>
</dbReference>
<dbReference type="NCBIfam" id="NF000736">
    <property type="entry name" value="PRK00043.2-3"/>
    <property type="match status" value="1"/>
</dbReference>
<evidence type="ECO:0000256" key="11">
    <source>
        <dbReference type="RuleBase" id="RU004253"/>
    </source>
</evidence>
<feature type="binding site" evidence="9">
    <location>
        <begin position="236"/>
        <end position="240"/>
    </location>
    <ligand>
        <name>4-amino-2-methyl-5-(diphosphooxymethyl)pyrimidine</name>
        <dbReference type="ChEBI" id="CHEBI:57841"/>
    </ligand>
</feature>
<accession>A0ABR7CLR8</accession>
<dbReference type="Gene3D" id="3.20.20.70">
    <property type="entry name" value="Aldolase class I"/>
    <property type="match status" value="2"/>
</dbReference>
<comment type="similarity">
    <text evidence="9 10">Belongs to the thiamine-phosphate synthase family.</text>
</comment>
<dbReference type="InterPro" id="IPR022998">
    <property type="entry name" value="ThiamineP_synth_TenI"/>
</dbReference>
<evidence type="ECO:0000256" key="5">
    <source>
        <dbReference type="ARBA" id="ARBA00022977"/>
    </source>
</evidence>
<comment type="cofactor">
    <cofactor evidence="9">
        <name>Mg(2+)</name>
        <dbReference type="ChEBI" id="CHEBI:18420"/>
    </cofactor>
    <text evidence="9">Binds 1 Mg(2+) ion per subunit.</text>
</comment>
<dbReference type="RefSeq" id="WP_118657186.1">
    <property type="nucleotide sequence ID" value="NZ_JACOOK010000002.1"/>
</dbReference>
<evidence type="ECO:0000256" key="2">
    <source>
        <dbReference type="ARBA" id="ARBA00022679"/>
    </source>
</evidence>
<gene>
    <name evidence="9" type="primary">thiE</name>
    <name evidence="13" type="ORF">H8S08_05690</name>
</gene>
<protein>
    <recommendedName>
        <fullName evidence="9">Thiamine-phosphate synthase</fullName>
        <shortName evidence="9">TP synthase</shortName>
        <shortName evidence="9">TPS</shortName>
        <ecNumber evidence="9">2.5.1.3</ecNumber>
    </recommendedName>
    <alternativeName>
        <fullName evidence="9">Thiamine-phosphate pyrophosphorylase</fullName>
        <shortName evidence="9">TMP pyrophosphorylase</shortName>
        <shortName evidence="9">TMP-PPase</shortName>
    </alternativeName>
</protein>
<dbReference type="InterPro" id="IPR013785">
    <property type="entry name" value="Aldolase_TIM"/>
</dbReference>
<reference evidence="13 14" key="1">
    <citation type="submission" date="2020-08" db="EMBL/GenBank/DDBJ databases">
        <title>Genome public.</title>
        <authorList>
            <person name="Liu C."/>
            <person name="Sun Q."/>
        </authorList>
    </citation>
    <scope>NUCLEOTIDE SEQUENCE [LARGE SCALE GENOMIC DNA]</scope>
    <source>
        <strain evidence="13 14">New-7</strain>
    </source>
</reference>
<feature type="binding site" evidence="9">
    <location>
        <position position="307"/>
    </location>
    <ligand>
        <name>4-amino-2-methyl-5-(diphosphooxymethyl)pyrimidine</name>
        <dbReference type="ChEBI" id="CHEBI:57841"/>
    </ligand>
</feature>
<name>A0ABR7CLR8_9BACT</name>
<keyword evidence="2 9" id="KW-0808">Transferase</keyword>
<sequence>MVADIFPESPILITLPRILKNEAETLAALCGAGVSVIHIRKPEASEPEIEELLKTLQALGADMSRLTIHYNEPLARKYGLGGVHLRIEELLAGAGEGLRRSCSAHGWTEAERAATDADYVFLSPLFDSISKPGYHSAIDPAEAAERLRRRKGRIVALGGIRPANIARVRRIGFDGAAVLGAAWSADEKAVNTERTLKNYHILNRKWKAAGGTLQLISDGDLSVAAQFLDAGGRWIQLRMKDASAEVIVCRGKEMLALCRKRRAVLVVNDAPQLAVAIGADGVHLGQADMPPIEARRIIGDGAVIGSTANTFEQIAARNDGETDYVGLGPFRFTTTKKNLSPVLGTEGYRTILGRMRTENIPLPVVAIGGIELPDIPQIMRTGVDGIALSGAIARADSPATTTANFLNAIRNA</sequence>
<comment type="caution">
    <text evidence="9">Lacks conserved residue(s) required for the propagation of feature annotation.</text>
</comment>
<feature type="domain" description="Thiamine phosphate synthase/TenI" evidence="12">
    <location>
        <begin position="220"/>
        <end position="392"/>
    </location>
</feature>
<evidence type="ECO:0000256" key="8">
    <source>
        <dbReference type="ARBA" id="ARBA00047883"/>
    </source>
</evidence>
<dbReference type="InterPro" id="IPR034291">
    <property type="entry name" value="TMP_synthase"/>
</dbReference>
<evidence type="ECO:0000259" key="12">
    <source>
        <dbReference type="Pfam" id="PF02581"/>
    </source>
</evidence>
<dbReference type="EC" id="2.5.1.3" evidence="9"/>
<evidence type="ECO:0000256" key="1">
    <source>
        <dbReference type="ARBA" id="ARBA00005165"/>
    </source>
</evidence>
<feature type="binding site" evidence="9">
    <location>
        <position position="269"/>
    </location>
    <ligand>
        <name>Mg(2+)</name>
        <dbReference type="ChEBI" id="CHEBI:18420"/>
    </ligand>
</feature>
<evidence type="ECO:0000256" key="7">
    <source>
        <dbReference type="ARBA" id="ARBA00047851"/>
    </source>
</evidence>
<evidence type="ECO:0000256" key="10">
    <source>
        <dbReference type="RuleBase" id="RU003826"/>
    </source>
</evidence>
<feature type="binding site" evidence="9">
    <location>
        <position position="369"/>
    </location>
    <ligand>
        <name>2-[(2R,5Z)-2-carboxy-4-methylthiazol-5(2H)-ylidene]ethyl phosphate</name>
        <dbReference type="ChEBI" id="CHEBI:62899"/>
    </ligand>
</feature>
<evidence type="ECO:0000313" key="14">
    <source>
        <dbReference type="Proteomes" id="UP000636891"/>
    </source>
</evidence>
<dbReference type="HAMAP" id="MF_00097">
    <property type="entry name" value="TMP_synthase"/>
    <property type="match status" value="1"/>
</dbReference>
<feature type="binding site" evidence="9">
    <location>
        <position position="288"/>
    </location>
    <ligand>
        <name>Mg(2+)</name>
        <dbReference type="ChEBI" id="CHEBI:18420"/>
    </ligand>
</feature>
<dbReference type="CDD" id="cd00564">
    <property type="entry name" value="TMP_TenI"/>
    <property type="match status" value="2"/>
</dbReference>
<feature type="binding site" evidence="9">
    <location>
        <begin position="333"/>
        <end position="335"/>
    </location>
    <ligand>
        <name>2-[(2R,5Z)-2-carboxy-4-methylthiazol-5(2H)-ylidene]ethyl phosphate</name>
        <dbReference type="ChEBI" id="CHEBI:62899"/>
    </ligand>
</feature>
<comment type="caution">
    <text evidence="13">The sequence shown here is derived from an EMBL/GenBank/DDBJ whole genome shotgun (WGS) entry which is preliminary data.</text>
</comment>
<keyword evidence="4 9" id="KW-0460">Magnesium</keyword>
<dbReference type="SUPFAM" id="SSF51391">
    <property type="entry name" value="Thiamin phosphate synthase"/>
    <property type="match status" value="2"/>
</dbReference>
<comment type="catalytic activity">
    <reaction evidence="8 9 10">
        <text>2-[(2R,5Z)-2-carboxy-4-methylthiazol-5(2H)-ylidene]ethyl phosphate + 4-amino-2-methyl-5-(diphosphooxymethyl)pyrimidine + 2 H(+) = thiamine phosphate + CO2 + diphosphate</text>
        <dbReference type="Rhea" id="RHEA:47844"/>
        <dbReference type="ChEBI" id="CHEBI:15378"/>
        <dbReference type="ChEBI" id="CHEBI:16526"/>
        <dbReference type="ChEBI" id="CHEBI:33019"/>
        <dbReference type="ChEBI" id="CHEBI:37575"/>
        <dbReference type="ChEBI" id="CHEBI:57841"/>
        <dbReference type="ChEBI" id="CHEBI:62899"/>
        <dbReference type="EC" id="2.5.1.3"/>
    </reaction>
</comment>
<comment type="catalytic activity">
    <reaction evidence="7 9 10">
        <text>2-(2-carboxy-4-methylthiazol-5-yl)ethyl phosphate + 4-amino-2-methyl-5-(diphosphooxymethyl)pyrimidine + 2 H(+) = thiamine phosphate + CO2 + diphosphate</text>
        <dbReference type="Rhea" id="RHEA:47848"/>
        <dbReference type="ChEBI" id="CHEBI:15378"/>
        <dbReference type="ChEBI" id="CHEBI:16526"/>
        <dbReference type="ChEBI" id="CHEBI:33019"/>
        <dbReference type="ChEBI" id="CHEBI:37575"/>
        <dbReference type="ChEBI" id="CHEBI:57841"/>
        <dbReference type="ChEBI" id="CHEBI:62890"/>
        <dbReference type="EC" id="2.5.1.3"/>
    </reaction>
</comment>
<evidence type="ECO:0000256" key="4">
    <source>
        <dbReference type="ARBA" id="ARBA00022842"/>
    </source>
</evidence>
<dbReference type="InterPro" id="IPR036206">
    <property type="entry name" value="ThiamineP_synth_sf"/>
</dbReference>
<organism evidence="13 14">
    <name type="scientific">Alistipes hominis</name>
    <dbReference type="NCBI Taxonomy" id="2763015"/>
    <lineage>
        <taxon>Bacteria</taxon>
        <taxon>Pseudomonadati</taxon>
        <taxon>Bacteroidota</taxon>
        <taxon>Bacteroidia</taxon>
        <taxon>Bacteroidales</taxon>
        <taxon>Rikenellaceae</taxon>
        <taxon>Alistipes</taxon>
    </lineage>
</organism>
<keyword evidence="14" id="KW-1185">Reference proteome</keyword>